<protein>
    <recommendedName>
        <fullName evidence="3">FAD NAD-binding domain-containing</fullName>
    </recommendedName>
</protein>
<evidence type="ECO:0008006" key="3">
    <source>
        <dbReference type="Google" id="ProtNLM"/>
    </source>
</evidence>
<proteinExistence type="predicted"/>
<dbReference type="InParanoid" id="A0A286UHT6"/>
<gene>
    <name evidence="1" type="ORF">PNOK_0595200</name>
</gene>
<keyword evidence="2" id="KW-1185">Reference proteome</keyword>
<reference evidence="1 2" key="1">
    <citation type="journal article" date="2017" name="Mol. Ecol.">
        <title>Comparative and population genomic landscape of Phellinus noxius: A hypervariable fungus causing root rot in trees.</title>
        <authorList>
            <person name="Chung C.L."/>
            <person name="Lee T.J."/>
            <person name="Akiba M."/>
            <person name="Lee H.H."/>
            <person name="Kuo T.H."/>
            <person name="Liu D."/>
            <person name="Ke H.M."/>
            <person name="Yokoi T."/>
            <person name="Roa M.B."/>
            <person name="Lu M.J."/>
            <person name="Chang Y.Y."/>
            <person name="Ann P.J."/>
            <person name="Tsai J.N."/>
            <person name="Chen C.Y."/>
            <person name="Tzean S.S."/>
            <person name="Ota Y."/>
            <person name="Hattori T."/>
            <person name="Sahashi N."/>
            <person name="Liou R.F."/>
            <person name="Kikuchi T."/>
            <person name="Tsai I.J."/>
        </authorList>
    </citation>
    <scope>NUCLEOTIDE SEQUENCE [LARGE SCALE GENOMIC DNA]</scope>
    <source>
        <strain evidence="1 2">FFPRI411160</strain>
    </source>
</reference>
<comment type="caution">
    <text evidence="1">The sequence shown here is derived from an EMBL/GenBank/DDBJ whole genome shotgun (WGS) entry which is preliminary data.</text>
</comment>
<evidence type="ECO:0000313" key="1">
    <source>
        <dbReference type="EMBL" id="PAV19108.1"/>
    </source>
</evidence>
<name>A0A286UHT6_9AGAM</name>
<sequence>MPSISLRQGAILVFGAFIARILYNAVAASVKTYITKRDTIMLDLPELGKSRPKDKKIKGTAVVCGGSFSGLWTARFLTDHFEDVLIVEAEAWLGTPEGQTPKYDSSGAIIDSGNIHPRTRAYQNHCTHALHSFPYKIMKQLYPSLDDEVVKFDGRVAESDHNAYVFGKKILQTPLSEDGTRPKSWFLSREALERLLRKLVLGNSPSIRWLAGTAKGLEVSKDNLDRVTGVEVRLPDNTEKVIPATLVVDCTGSTQAGLKWLKRIGSPADKTGGGKLSLEDAKTFYNVKQWTRTYRFPAPPEARSRLPIPGGYDKAVWMFTYFPLFGRGRRSFLIDKIEGHRIRIMFGAWGDERPPDFHEINDYIRHINPDEKMPEWIHELVDILLENKDKAEITDTKYPPLTYLRYDKLAYVPSNFIAVGDSVMQPNPTFGQGIAKACVCSVTVDSLLRSKEMIESTTIPTGFSTKFFKVQAQRTESAWNGAKAIDYLFPFTVPMKGEKRRDGLLDAKLTGLLLLLGRTDDVVMKTVYNSFGFMASPLELLHPSILIRLAIFRAKQLLGFDFDPYAMYEFTE</sequence>
<dbReference type="Gene3D" id="3.50.50.60">
    <property type="entry name" value="FAD/NAD(P)-binding domain"/>
    <property type="match status" value="1"/>
</dbReference>
<dbReference type="Proteomes" id="UP000217199">
    <property type="component" value="Unassembled WGS sequence"/>
</dbReference>
<evidence type="ECO:0000313" key="2">
    <source>
        <dbReference type="Proteomes" id="UP000217199"/>
    </source>
</evidence>
<dbReference type="InterPro" id="IPR036188">
    <property type="entry name" value="FAD/NAD-bd_sf"/>
</dbReference>
<accession>A0A286UHT6</accession>
<dbReference type="EMBL" id="NBII01000005">
    <property type="protein sequence ID" value="PAV19108.1"/>
    <property type="molecule type" value="Genomic_DNA"/>
</dbReference>
<dbReference type="SUPFAM" id="SSF51905">
    <property type="entry name" value="FAD/NAD(P)-binding domain"/>
    <property type="match status" value="1"/>
</dbReference>
<dbReference type="OrthoDB" id="10051892at2759"/>
<organism evidence="1 2">
    <name type="scientific">Pyrrhoderma noxium</name>
    <dbReference type="NCBI Taxonomy" id="2282107"/>
    <lineage>
        <taxon>Eukaryota</taxon>
        <taxon>Fungi</taxon>
        <taxon>Dikarya</taxon>
        <taxon>Basidiomycota</taxon>
        <taxon>Agaricomycotina</taxon>
        <taxon>Agaricomycetes</taxon>
        <taxon>Hymenochaetales</taxon>
        <taxon>Hymenochaetaceae</taxon>
        <taxon>Pyrrhoderma</taxon>
    </lineage>
</organism>
<dbReference type="AlphaFoldDB" id="A0A286UHT6"/>